<name>A0A2Z6LIL4_TRISU</name>
<evidence type="ECO:0000256" key="1">
    <source>
        <dbReference type="SAM" id="MobiDB-lite"/>
    </source>
</evidence>
<gene>
    <name evidence="3" type="ORF">TSUD_37630</name>
</gene>
<dbReference type="PANTHER" id="PTHR34568">
    <property type="entry name" value="RRM DOMAIN-CONTAINING PROTEIN"/>
    <property type="match status" value="1"/>
</dbReference>
<dbReference type="Proteomes" id="UP000242715">
    <property type="component" value="Unassembled WGS sequence"/>
</dbReference>
<sequence length="546" mass="59746">MLPYQESNGGNFPSLNLTHKEVGGSFYTVREIVRDIIQENRVLGPAKFNLEDFNVDKFLEQNPLGSIASGPQPYLDASSNEHHPTHKKVADTNGTMLSVSERHYTEAKHQVVDNGNVIDVGHVDVANKETIEANVVSDEYYTGAEDPVVDNGHAVNGSQVDVTNNETVEVAVVSDGYFTGAEVENVDKGYVIEAGNVDVTNKETIEADVVSDEYYTGAEHPVVDNGHVVNDSQIDVTNNETVEAAVVSDGYFTGAELEIVDKGHVIEAASQVDVINKESVETVVVSDDHCTRAELEIVDKGHNVDGSEADLINKESNDATIPEMQVSEPVVPKQNAEQELVATTVPLAKVNVLSENLIVETFPLRSVARNSNGIEGSGELRDSGNSLEKDIKKLELEEDKKSDLNNIKLTNNSNLLDEKFENALENKTLKEISNPRHDTESGNHSTQKEQVSAAHQKAITLEANNQNRIEDTAKKNTQDEGLHEADKYRLDGQLGGNSQRRINATVDRINLESWDGRSKNSAKKEPNPLLALLKAIVNAFGNFFSE</sequence>
<dbReference type="EMBL" id="DF973165">
    <property type="protein sequence ID" value="GAU17005.1"/>
    <property type="molecule type" value="Genomic_DNA"/>
</dbReference>
<protein>
    <recommendedName>
        <fullName evidence="2">AT3G52170-like helix-turn-helix domain-containing protein</fullName>
    </recommendedName>
</protein>
<reference evidence="4" key="1">
    <citation type="journal article" date="2017" name="Front. Plant Sci.">
        <title>Climate Clever Clovers: New Paradigm to Reduce the Environmental Footprint of Ruminants by Breeding Low Methanogenic Forages Utilizing Haplotype Variation.</title>
        <authorList>
            <person name="Kaur P."/>
            <person name="Appels R."/>
            <person name="Bayer P.E."/>
            <person name="Keeble-Gagnere G."/>
            <person name="Wang J."/>
            <person name="Hirakawa H."/>
            <person name="Shirasawa K."/>
            <person name="Vercoe P."/>
            <person name="Stefanova K."/>
            <person name="Durmic Z."/>
            <person name="Nichols P."/>
            <person name="Revell C."/>
            <person name="Isobe S.N."/>
            <person name="Edwards D."/>
            <person name="Erskine W."/>
        </authorList>
    </citation>
    <scope>NUCLEOTIDE SEQUENCE [LARGE SCALE GENOMIC DNA]</scope>
    <source>
        <strain evidence="4">cv. Daliak</strain>
    </source>
</reference>
<evidence type="ECO:0000313" key="4">
    <source>
        <dbReference type="Proteomes" id="UP000242715"/>
    </source>
</evidence>
<dbReference type="PANTHER" id="PTHR34568:SF1">
    <property type="entry name" value="DNA BINDING PROTEIN"/>
    <property type="match status" value="1"/>
</dbReference>
<feature type="region of interest" description="Disordered" evidence="1">
    <location>
        <begin position="69"/>
        <end position="90"/>
    </location>
</feature>
<evidence type="ECO:0000313" key="3">
    <source>
        <dbReference type="EMBL" id="GAU17005.1"/>
    </source>
</evidence>
<accession>A0A2Z6LIL4</accession>
<dbReference type="OrthoDB" id="787154at2759"/>
<dbReference type="Pfam" id="PF25896">
    <property type="entry name" value="HTH_AT3G52170"/>
    <property type="match status" value="1"/>
</dbReference>
<feature type="domain" description="AT3G52170-like helix-turn-helix" evidence="2">
    <location>
        <begin position="4"/>
        <end position="37"/>
    </location>
</feature>
<keyword evidence="4" id="KW-1185">Reference proteome</keyword>
<dbReference type="InterPro" id="IPR058941">
    <property type="entry name" value="HTH_AT3G52170-like"/>
</dbReference>
<proteinExistence type="predicted"/>
<organism evidence="3 4">
    <name type="scientific">Trifolium subterraneum</name>
    <name type="common">Subterranean clover</name>
    <dbReference type="NCBI Taxonomy" id="3900"/>
    <lineage>
        <taxon>Eukaryota</taxon>
        <taxon>Viridiplantae</taxon>
        <taxon>Streptophyta</taxon>
        <taxon>Embryophyta</taxon>
        <taxon>Tracheophyta</taxon>
        <taxon>Spermatophyta</taxon>
        <taxon>Magnoliopsida</taxon>
        <taxon>eudicotyledons</taxon>
        <taxon>Gunneridae</taxon>
        <taxon>Pentapetalae</taxon>
        <taxon>rosids</taxon>
        <taxon>fabids</taxon>
        <taxon>Fabales</taxon>
        <taxon>Fabaceae</taxon>
        <taxon>Papilionoideae</taxon>
        <taxon>50 kb inversion clade</taxon>
        <taxon>NPAAA clade</taxon>
        <taxon>Hologalegina</taxon>
        <taxon>IRL clade</taxon>
        <taxon>Trifolieae</taxon>
        <taxon>Trifolium</taxon>
    </lineage>
</organism>
<evidence type="ECO:0000259" key="2">
    <source>
        <dbReference type="Pfam" id="PF25896"/>
    </source>
</evidence>
<dbReference type="InterPro" id="IPR058942">
    <property type="entry name" value="AT3G52170-like"/>
</dbReference>
<dbReference type="AlphaFoldDB" id="A0A2Z6LIL4"/>